<feature type="region of interest" description="Disordered" evidence="1">
    <location>
        <begin position="841"/>
        <end position="907"/>
    </location>
</feature>
<comment type="caution">
    <text evidence="3">The sequence shown here is derived from an EMBL/GenBank/DDBJ whole genome shotgun (WGS) entry which is preliminary data.</text>
</comment>
<evidence type="ECO:0000256" key="1">
    <source>
        <dbReference type="SAM" id="MobiDB-lite"/>
    </source>
</evidence>
<dbReference type="InterPro" id="IPR013103">
    <property type="entry name" value="RVT_2"/>
</dbReference>
<evidence type="ECO:0000259" key="2">
    <source>
        <dbReference type="Pfam" id="PF07727"/>
    </source>
</evidence>
<dbReference type="Pfam" id="PF07727">
    <property type="entry name" value="RVT_2"/>
    <property type="match status" value="1"/>
</dbReference>
<dbReference type="EMBL" id="BKCJ010010723">
    <property type="protein sequence ID" value="GEU92849.1"/>
    <property type="molecule type" value="Genomic_DNA"/>
</dbReference>
<reference evidence="3" key="1">
    <citation type="journal article" date="2019" name="Sci. Rep.">
        <title>Draft genome of Tanacetum cinerariifolium, the natural source of mosquito coil.</title>
        <authorList>
            <person name="Yamashiro T."/>
            <person name="Shiraishi A."/>
            <person name="Satake H."/>
            <person name="Nakayama K."/>
        </authorList>
    </citation>
    <scope>NUCLEOTIDE SEQUENCE</scope>
</reference>
<evidence type="ECO:0000313" key="3">
    <source>
        <dbReference type="EMBL" id="GEU92849.1"/>
    </source>
</evidence>
<proteinExistence type="predicted"/>
<feature type="region of interest" description="Disordered" evidence="1">
    <location>
        <begin position="926"/>
        <end position="957"/>
    </location>
</feature>
<sequence length="1411" mass="160452">MAAVNDVPQLVDKKGDDIIESVISCVLTKETWADLVHSFEGSLDTKENKIMDLKLEYQTFRAKSTESLSHTYTRYKILLNELANDGFNLSKHEINVGFVNSFLEKWLTFSQGLRNANHTQTLDLANIYGRFVYKENLIQKRYSNTKKALITNPSSTAISTAFFSNNIIQDFQENSDDEVDERSSEGYLRDLDIEYHERAFWQIQNSSPNSSIQADPKFQKDYKAEYKKMKVNLSLLEASPSSSQNLKTFQPKNKGFVAETFDWDEEEVSNDKEVTRVKVLMALDDDELIVGKSHARNEKESLISAIFMCLNALCLFTITRIPDISFFVSKVFRVFNIRRQQIEETYHVTFDESMEAIGFTHTSKDEIRIDYSFRDPLDEFIHEDDPSRQYQIESDISYYVIPHGRSLSELTQENQVPKVIAPNKPDIPHAEDTKGNNTEVLGSITEALVLDVTQSYISNQASTSSHPIPQDRCMVGKLTAALPSECLFADFLSEIELKKVSGVVKHPGWVDVMQEELNRFYIYKVYTLVPLPYVKTAIWSKWEEVIDYDETFTPTARMESIMIFLAFATYMNFKDYQMDVKSAFLNGKLKEEVYVKQPPGFKSSEFPDYVCKLDKALYGQKQAPKACPMCKISVQSKRITSNCYEKNPRSAKKQQSVAMSSAEAKYVAAAGCCASILWMKSQLSDYDIHYKMTNNVVGNFNYPLNVPAYKPIMKFLLNCPSNKGFTNCPSVLYQNYLKEFWSTAVAYDPFPSTDETECDLVTKLLNKSRLKYVSYPIFISCALQVLLGSDYTQDIRFGYLPAILSNSNFTKDPSRVTNIELTAHMIAVNNQRDSVSPLYLSAKPKKGKSQTVTPTLPKSQGPKASEALSKKSKKPKDKDSGGNKSPADMEPLNPTVVDPSGTGANEEDILGAGEEIDEDPQAAGIAETHHQSPLPQADKPRSSHAPSTEASDTDSSCDDILKKYDNTLPLTKRQLVKYLRKVSTMLFDRIIEDNWEKHKEAAVNYVNIKESINEYYDENIVHRDQTDKLVEASAKIKNAVKDDPVINKKINRAAESFTKISTNITKAHALKQDEEMAAWAKSSTNMASNVEGENNTNTATEDRMSHTKEETDANRQEKEVYYLTAEQLRAYMDKEEKIKKAEEEAKLFAISKPAVIKVVWEEAKKLEIHLKEAITTKAGEKFKKAQDAEHEPVVITVFRGADGRNFDVHKPFAFDEFGVSELDELREIILRKKNAVVQDLMNSLSRRKKRKHIELELEIKIIGLECNRALLENVPLVNNIVIEEPEHEIFFTDEFGDQAFQNGRKHIELELEIKIIGLECNRSLLKNVPLVNNMVIEEPEHEIFFTDEFGDQAFQRWSDIDKVRMEALVSYLVAASIVQSPENARFSMKQKNSLLNILIKRSSSQVGSPRI</sequence>
<feature type="domain" description="Reverse transcriptase Ty1/copia-type" evidence="2">
    <location>
        <begin position="546"/>
        <end position="627"/>
    </location>
</feature>
<protein>
    <recommendedName>
        <fullName evidence="2">Reverse transcriptase Ty1/copia-type domain-containing protein</fullName>
    </recommendedName>
</protein>
<feature type="compositionally biased region" description="Polar residues" evidence="1">
    <location>
        <begin position="1088"/>
        <end position="1099"/>
    </location>
</feature>
<gene>
    <name evidence="3" type="ORF">Tci_064827</name>
</gene>
<feature type="region of interest" description="Disordered" evidence="1">
    <location>
        <begin position="1088"/>
        <end position="1115"/>
    </location>
</feature>
<feature type="compositionally biased region" description="Basic and acidic residues" evidence="1">
    <location>
        <begin position="1100"/>
        <end position="1115"/>
    </location>
</feature>
<organism evidence="3">
    <name type="scientific">Tanacetum cinerariifolium</name>
    <name type="common">Dalmatian daisy</name>
    <name type="synonym">Chrysanthemum cinerariifolium</name>
    <dbReference type="NCBI Taxonomy" id="118510"/>
    <lineage>
        <taxon>Eukaryota</taxon>
        <taxon>Viridiplantae</taxon>
        <taxon>Streptophyta</taxon>
        <taxon>Embryophyta</taxon>
        <taxon>Tracheophyta</taxon>
        <taxon>Spermatophyta</taxon>
        <taxon>Magnoliopsida</taxon>
        <taxon>eudicotyledons</taxon>
        <taxon>Gunneridae</taxon>
        <taxon>Pentapetalae</taxon>
        <taxon>asterids</taxon>
        <taxon>campanulids</taxon>
        <taxon>Asterales</taxon>
        <taxon>Asteraceae</taxon>
        <taxon>Asteroideae</taxon>
        <taxon>Anthemideae</taxon>
        <taxon>Anthemidinae</taxon>
        <taxon>Tanacetum</taxon>
    </lineage>
</organism>
<feature type="compositionally biased region" description="Polar residues" evidence="1">
    <location>
        <begin position="849"/>
        <end position="858"/>
    </location>
</feature>
<accession>A0A6L2P5K3</accession>
<name>A0A6L2P5K3_TANCI</name>